<reference evidence="1" key="1">
    <citation type="submission" date="2022-04" db="EMBL/GenBank/DDBJ databases">
        <title>Carnegiea gigantea Genome sequencing and assembly v2.</title>
        <authorList>
            <person name="Copetti D."/>
            <person name="Sanderson M.J."/>
            <person name="Burquez A."/>
            <person name="Wojciechowski M.F."/>
        </authorList>
    </citation>
    <scope>NUCLEOTIDE SEQUENCE</scope>
    <source>
        <strain evidence="1">SGP5-SGP5p</strain>
        <tissue evidence="1">Aerial part</tissue>
    </source>
</reference>
<evidence type="ECO:0000313" key="1">
    <source>
        <dbReference type="EMBL" id="KAJ8430080.1"/>
    </source>
</evidence>
<evidence type="ECO:0000313" key="2">
    <source>
        <dbReference type="Proteomes" id="UP001153076"/>
    </source>
</evidence>
<dbReference type="EMBL" id="JAKOGI010000826">
    <property type="protein sequence ID" value="KAJ8430080.1"/>
    <property type="molecule type" value="Genomic_DNA"/>
</dbReference>
<protein>
    <submittedName>
        <fullName evidence="1">Uncharacterized protein</fullName>
    </submittedName>
</protein>
<name>A0A9Q1Q6G0_9CARY</name>
<dbReference type="PANTHER" id="PTHR35218:SF9">
    <property type="entry name" value="ENDONUCLEASE_EXONUCLEASE_PHOSPHATASE DOMAIN-CONTAINING PROTEIN"/>
    <property type="match status" value="1"/>
</dbReference>
<dbReference type="PANTHER" id="PTHR35218">
    <property type="entry name" value="RNASE H DOMAIN-CONTAINING PROTEIN"/>
    <property type="match status" value="1"/>
</dbReference>
<comment type="caution">
    <text evidence="1">The sequence shown here is derived from an EMBL/GenBank/DDBJ whole genome shotgun (WGS) entry which is preliminary data.</text>
</comment>
<keyword evidence="2" id="KW-1185">Reference proteome</keyword>
<proteinExistence type="predicted"/>
<sequence>MQNISKYYKIYLNILLSLNTLVETKTSGVNVDTVCHKIGFDGVFQVDAQGFKGVIWILWRRDFVNLHVIASHEQYVTLEVQQDSSNSLPEFTWSRGNTLQTWKQARLNRGLRNKDWHLLFPEVGVRHLAIPPNLQDLNIDDFGHANNGWKWELFSNFLPPGILNPQLHSS</sequence>
<accession>A0A9Q1Q6G0</accession>
<organism evidence="1 2">
    <name type="scientific">Carnegiea gigantea</name>
    <dbReference type="NCBI Taxonomy" id="171969"/>
    <lineage>
        <taxon>Eukaryota</taxon>
        <taxon>Viridiplantae</taxon>
        <taxon>Streptophyta</taxon>
        <taxon>Embryophyta</taxon>
        <taxon>Tracheophyta</taxon>
        <taxon>Spermatophyta</taxon>
        <taxon>Magnoliopsida</taxon>
        <taxon>eudicotyledons</taxon>
        <taxon>Gunneridae</taxon>
        <taxon>Pentapetalae</taxon>
        <taxon>Caryophyllales</taxon>
        <taxon>Cactineae</taxon>
        <taxon>Cactaceae</taxon>
        <taxon>Cactoideae</taxon>
        <taxon>Echinocereeae</taxon>
        <taxon>Carnegiea</taxon>
    </lineage>
</organism>
<dbReference type="Proteomes" id="UP001153076">
    <property type="component" value="Unassembled WGS sequence"/>
</dbReference>
<gene>
    <name evidence="1" type="ORF">Cgig2_008527</name>
</gene>
<dbReference type="OrthoDB" id="1113909at2759"/>
<dbReference type="AlphaFoldDB" id="A0A9Q1Q6G0"/>